<evidence type="ECO:0000256" key="1">
    <source>
        <dbReference type="SAM" id="MobiDB-lite"/>
    </source>
</evidence>
<keyword evidence="4" id="KW-0328">Glycosyltransferase</keyword>
<dbReference type="Pfam" id="PF00534">
    <property type="entry name" value="Glycos_transf_1"/>
    <property type="match status" value="1"/>
</dbReference>
<name>A0ABZ0CWF1_9BURK</name>
<feature type="region of interest" description="Disordered" evidence="1">
    <location>
        <begin position="404"/>
        <end position="424"/>
    </location>
</feature>
<dbReference type="PANTHER" id="PTHR12526">
    <property type="entry name" value="GLYCOSYLTRANSFERASE"/>
    <property type="match status" value="1"/>
</dbReference>
<feature type="compositionally biased region" description="Polar residues" evidence="1">
    <location>
        <begin position="410"/>
        <end position="424"/>
    </location>
</feature>
<proteinExistence type="predicted"/>
<dbReference type="SUPFAM" id="SSF53756">
    <property type="entry name" value="UDP-Glycosyltransferase/glycogen phosphorylase"/>
    <property type="match status" value="1"/>
</dbReference>
<dbReference type="CDD" id="cd03801">
    <property type="entry name" value="GT4_PimA-like"/>
    <property type="match status" value="1"/>
</dbReference>
<dbReference type="EC" id="2.4.-.-" evidence="4"/>
<evidence type="ECO:0000259" key="3">
    <source>
        <dbReference type="Pfam" id="PF00534"/>
    </source>
</evidence>
<evidence type="ECO:0000313" key="5">
    <source>
        <dbReference type="Proteomes" id="UP001303946"/>
    </source>
</evidence>
<evidence type="ECO:0000256" key="2">
    <source>
        <dbReference type="SAM" id="Phobius"/>
    </source>
</evidence>
<keyword evidence="2" id="KW-1133">Transmembrane helix</keyword>
<dbReference type="Gene3D" id="3.40.50.2000">
    <property type="entry name" value="Glycogen Phosphorylase B"/>
    <property type="match status" value="2"/>
</dbReference>
<keyword evidence="5" id="KW-1185">Reference proteome</keyword>
<keyword evidence="4" id="KW-0808">Transferase</keyword>
<keyword evidence="2" id="KW-0812">Transmembrane</keyword>
<gene>
    <name evidence="4" type="ORF">RXV79_20420</name>
</gene>
<feature type="transmembrane region" description="Helical" evidence="2">
    <location>
        <begin position="56"/>
        <end position="76"/>
    </location>
</feature>
<organism evidence="4 5">
    <name type="scientific">Piscinibacter gummiphilus</name>
    <dbReference type="NCBI Taxonomy" id="946333"/>
    <lineage>
        <taxon>Bacteria</taxon>
        <taxon>Pseudomonadati</taxon>
        <taxon>Pseudomonadota</taxon>
        <taxon>Betaproteobacteria</taxon>
        <taxon>Burkholderiales</taxon>
        <taxon>Sphaerotilaceae</taxon>
        <taxon>Piscinibacter</taxon>
    </lineage>
</organism>
<sequence length="424" mass="47003">MIHYVTQNGIGNAWVANELSRVEAAGIPVALHAMRAPDKLLHDSDWAVAMNRRTELMYPLPLVAMFFSLLAAPLRFRGRFFSALWNAFFGRREHVRARLAGIAHLVVAVHWATGILKSGRKVSQIHSQWINSCGTIAMYGAWLLDAPFSWTGHATDLFRNRSALLDKIERANFIICISTFHRDFYLKHGARPEQLVIAYCGIDLSWFYPPTAARDPNKVYRIVSSGRLVEKKGFSDLIDACKILVDRGERFECVIGGSGPLEAELNAQIKRLNLADRISVTGKALLQEKIVDFMHEGDVYVLPCVWASDGDVDGLPQMIMEAMASGLPAISTRLVGIPDLLQHEDTGLLVEPNQPAQLADAMARLMHDPALAARLSENGQRLLKKTFDLNNCLEPLIEKFRQSLAASAPGQRSTGPATPTRVTT</sequence>
<dbReference type="Proteomes" id="UP001303946">
    <property type="component" value="Chromosome"/>
</dbReference>
<evidence type="ECO:0000313" key="4">
    <source>
        <dbReference type="EMBL" id="WOB07272.1"/>
    </source>
</evidence>
<accession>A0ABZ0CWF1</accession>
<feature type="domain" description="Glycosyl transferase family 1" evidence="3">
    <location>
        <begin position="217"/>
        <end position="381"/>
    </location>
</feature>
<keyword evidence="2" id="KW-0472">Membrane</keyword>
<reference evidence="4 5" key="1">
    <citation type="submission" date="2023-10" db="EMBL/GenBank/DDBJ databases">
        <title>Bacteria for the degradation of biodegradable plastic PBAT(Polybutylene adipate terephthalate).</title>
        <authorList>
            <person name="Weon H.-Y."/>
            <person name="Yeon J."/>
        </authorList>
    </citation>
    <scope>NUCLEOTIDE SEQUENCE [LARGE SCALE GENOMIC DNA]</scope>
    <source>
        <strain evidence="4 5">SBD 7-3</strain>
    </source>
</reference>
<dbReference type="RefSeq" id="WP_316699944.1">
    <property type="nucleotide sequence ID" value="NZ_CP136336.1"/>
</dbReference>
<dbReference type="EMBL" id="CP136336">
    <property type="protein sequence ID" value="WOB07272.1"/>
    <property type="molecule type" value="Genomic_DNA"/>
</dbReference>
<dbReference type="InterPro" id="IPR001296">
    <property type="entry name" value="Glyco_trans_1"/>
</dbReference>
<dbReference type="GO" id="GO:0016757">
    <property type="term" value="F:glycosyltransferase activity"/>
    <property type="evidence" value="ECO:0007669"/>
    <property type="project" value="UniProtKB-KW"/>
</dbReference>
<protein>
    <submittedName>
        <fullName evidence="4">Glycosyltransferase family 4 protein</fullName>
        <ecNumber evidence="4">2.4.-.-</ecNumber>
    </submittedName>
</protein>